<evidence type="ECO:0000313" key="1">
    <source>
        <dbReference type="EMBL" id="BCQ37294.1"/>
    </source>
</evidence>
<dbReference type="PANTHER" id="PTHR36152">
    <property type="entry name" value="CYTOPLASMIC PROTEIN-RELATED"/>
    <property type="match status" value="1"/>
</dbReference>
<dbReference type="Proteomes" id="UP000677515">
    <property type="component" value="Plasmid pERA53"/>
</dbReference>
<geneLocation type="plasmid" evidence="1 2">
    <name>pERA53</name>
</geneLocation>
<dbReference type="InterPro" id="IPR053165">
    <property type="entry name" value="HSI-I_assembly_Hcp1"/>
</dbReference>
<dbReference type="PANTHER" id="PTHR36152:SF5">
    <property type="entry name" value="PROTEIN HCP1"/>
    <property type="match status" value="1"/>
</dbReference>
<dbReference type="Gene3D" id="2.30.110.20">
    <property type="entry name" value="Hcp1-like"/>
    <property type="match status" value="1"/>
</dbReference>
<dbReference type="SUPFAM" id="SSF141452">
    <property type="entry name" value="Hcp1-like"/>
    <property type="match status" value="1"/>
</dbReference>
<name>A0ABN6DRB2_ERWRD</name>
<dbReference type="RefSeq" id="WP_212816244.1">
    <property type="nucleotide sequence ID" value="NZ_AP024330.1"/>
</dbReference>
<organism evidence="1 2">
    <name type="scientific">Erwinia rhapontici</name>
    <name type="common">Pectobacterium rhapontici</name>
    <dbReference type="NCBI Taxonomy" id="55212"/>
    <lineage>
        <taxon>Bacteria</taxon>
        <taxon>Pseudomonadati</taxon>
        <taxon>Pseudomonadota</taxon>
        <taxon>Gammaproteobacteria</taxon>
        <taxon>Enterobacterales</taxon>
        <taxon>Erwiniaceae</taxon>
        <taxon>Erwinia</taxon>
    </lineage>
</organism>
<reference evidence="1 2" key="1">
    <citation type="submission" date="2021-01" db="EMBL/GenBank/DDBJ databases">
        <title>Complete genome sequence of Erwinia rhapontici MAFF 311153.</title>
        <authorList>
            <person name="Morohoshi T."/>
            <person name="Someya N."/>
        </authorList>
    </citation>
    <scope>NUCLEOTIDE SEQUENCE [LARGE SCALE GENOMIC DNA]</scope>
    <source>
        <strain evidence="1 2">MAFF 311153</strain>
        <plasmid evidence="1 2">pERA53</plasmid>
    </source>
</reference>
<protein>
    <recommendedName>
        <fullName evidence="3">Type VI secretion system secreted protein Hcp</fullName>
    </recommendedName>
</protein>
<keyword evidence="2" id="KW-1185">Reference proteome</keyword>
<sequence length="160" mass="17223">MAQDVFIKIEGITGESLDATHKGDIEVLSWDWSVGQTANMHSGSGGGAGKCIVGDLRFEHYFDKASPNLLQYCLTGKHIPEAVLIMRKAGGSPLEYLRITLQEIIITGVESVGYNTMPAAREEVALSFSRVKVDYVLQNAEGTSAGTISTGFDIKTNAII</sequence>
<keyword evidence="1" id="KW-0614">Plasmid</keyword>
<dbReference type="InterPro" id="IPR008514">
    <property type="entry name" value="T6SS_Hcp"/>
</dbReference>
<proteinExistence type="predicted"/>
<gene>
    <name evidence="1" type="ORF">ERHA53_46370</name>
</gene>
<accession>A0ABN6DRB2</accession>
<evidence type="ECO:0008006" key="3">
    <source>
        <dbReference type="Google" id="ProtNLM"/>
    </source>
</evidence>
<dbReference type="EMBL" id="AP024330">
    <property type="protein sequence ID" value="BCQ37294.1"/>
    <property type="molecule type" value="Genomic_DNA"/>
</dbReference>
<dbReference type="InterPro" id="IPR036624">
    <property type="entry name" value="Hcp1-lik_sf"/>
</dbReference>
<evidence type="ECO:0000313" key="2">
    <source>
        <dbReference type="Proteomes" id="UP000677515"/>
    </source>
</evidence>
<dbReference type="Pfam" id="PF05638">
    <property type="entry name" value="T6SS_HCP"/>
    <property type="match status" value="1"/>
</dbReference>